<evidence type="ECO:0000256" key="1">
    <source>
        <dbReference type="SAM" id="MobiDB-lite"/>
    </source>
</evidence>
<protein>
    <submittedName>
        <fullName evidence="3">Uncharacterized protein</fullName>
    </submittedName>
</protein>
<keyword evidence="2" id="KW-0732">Signal</keyword>
<organism evidence="3 4">
    <name type="scientific">Thiocapsa roseopersicina</name>
    <dbReference type="NCBI Taxonomy" id="1058"/>
    <lineage>
        <taxon>Bacteria</taxon>
        <taxon>Pseudomonadati</taxon>
        <taxon>Pseudomonadota</taxon>
        <taxon>Gammaproteobacteria</taxon>
        <taxon>Chromatiales</taxon>
        <taxon>Chromatiaceae</taxon>
        <taxon>Thiocapsa</taxon>
    </lineage>
</organism>
<dbReference type="PROSITE" id="PS51257">
    <property type="entry name" value="PROKAR_LIPOPROTEIN"/>
    <property type="match status" value="1"/>
</dbReference>
<feature type="region of interest" description="Disordered" evidence="1">
    <location>
        <begin position="67"/>
        <end position="93"/>
    </location>
</feature>
<accession>A0A1H2X7A7</accession>
<proteinExistence type="predicted"/>
<evidence type="ECO:0000313" key="3">
    <source>
        <dbReference type="EMBL" id="SDW88695.1"/>
    </source>
</evidence>
<dbReference type="AlphaFoldDB" id="A0A1H2X7A7"/>
<evidence type="ECO:0000256" key="2">
    <source>
        <dbReference type="SAM" id="SignalP"/>
    </source>
</evidence>
<dbReference type="EMBL" id="FNNZ01000010">
    <property type="protein sequence ID" value="SDW88695.1"/>
    <property type="molecule type" value="Genomic_DNA"/>
</dbReference>
<feature type="compositionally biased region" description="Low complexity" evidence="1">
    <location>
        <begin position="68"/>
        <end position="87"/>
    </location>
</feature>
<feature type="signal peptide" evidence="2">
    <location>
        <begin position="1"/>
        <end position="29"/>
    </location>
</feature>
<sequence length="93" mass="9399">MRPTTIRALSAFALSTATITLALSAPVFAASACKGLEEAVCGTTEACRWQAGYTRKDGIEVTSHCRSTGKAKAAAPQTPAPEAAAADGADKAS</sequence>
<keyword evidence="4" id="KW-1185">Reference proteome</keyword>
<gene>
    <name evidence="3" type="ORF">SAMN05421783_11056</name>
</gene>
<feature type="chain" id="PRO_5011725116" evidence="2">
    <location>
        <begin position="30"/>
        <end position="93"/>
    </location>
</feature>
<reference evidence="4" key="1">
    <citation type="submission" date="2016-10" db="EMBL/GenBank/DDBJ databases">
        <authorList>
            <person name="Varghese N."/>
            <person name="Submissions S."/>
        </authorList>
    </citation>
    <scope>NUCLEOTIDE SEQUENCE [LARGE SCALE GENOMIC DNA]</scope>
    <source>
        <strain evidence="4">DSM 217</strain>
    </source>
</reference>
<name>A0A1H2X7A7_THIRO</name>
<evidence type="ECO:0000313" key="4">
    <source>
        <dbReference type="Proteomes" id="UP000198816"/>
    </source>
</evidence>
<dbReference type="Proteomes" id="UP000198816">
    <property type="component" value="Unassembled WGS sequence"/>
</dbReference>